<dbReference type="SUPFAM" id="SSF52166">
    <property type="entry name" value="Ribosomal protein L4"/>
    <property type="match status" value="1"/>
</dbReference>
<evidence type="ECO:0000256" key="6">
    <source>
        <dbReference type="SAM" id="MobiDB-lite"/>
    </source>
</evidence>
<reference evidence="7 8" key="1">
    <citation type="journal article" date="2016" name="Nat. Commun.">
        <title>Thousands of microbial genomes shed light on interconnected biogeochemical processes in an aquifer system.</title>
        <authorList>
            <person name="Anantharaman K."/>
            <person name="Brown C.T."/>
            <person name="Hug L.A."/>
            <person name="Sharon I."/>
            <person name="Castelle C.J."/>
            <person name="Probst A.J."/>
            <person name="Thomas B.C."/>
            <person name="Singh A."/>
            <person name="Wilkins M.J."/>
            <person name="Karaoz U."/>
            <person name="Brodie E.L."/>
            <person name="Williams K.H."/>
            <person name="Hubbard S.S."/>
            <person name="Banfield J.F."/>
        </authorList>
    </citation>
    <scope>NUCLEOTIDE SEQUENCE [LARGE SCALE GENOMIC DNA]</scope>
</reference>
<dbReference type="GO" id="GO:0005840">
    <property type="term" value="C:ribosome"/>
    <property type="evidence" value="ECO:0007669"/>
    <property type="project" value="UniProtKB-KW"/>
</dbReference>
<dbReference type="InterPro" id="IPR013005">
    <property type="entry name" value="Ribosomal_uL4-like"/>
</dbReference>
<dbReference type="HAMAP" id="MF_01328_B">
    <property type="entry name" value="Ribosomal_uL4_B"/>
    <property type="match status" value="1"/>
</dbReference>
<dbReference type="Pfam" id="PF00573">
    <property type="entry name" value="Ribosomal_L4"/>
    <property type="match status" value="1"/>
</dbReference>
<dbReference type="Proteomes" id="UP000176992">
    <property type="component" value="Unassembled WGS sequence"/>
</dbReference>
<dbReference type="EMBL" id="MFIV01000013">
    <property type="protein sequence ID" value="OGF99749.1"/>
    <property type="molecule type" value="Genomic_DNA"/>
</dbReference>
<dbReference type="Gene3D" id="3.40.1370.10">
    <property type="match status" value="1"/>
</dbReference>
<name>A0A1F5YHV8_9BACT</name>
<evidence type="ECO:0000256" key="3">
    <source>
        <dbReference type="ARBA" id="ARBA00023274"/>
    </source>
</evidence>
<dbReference type="GO" id="GO:0006412">
    <property type="term" value="P:translation"/>
    <property type="evidence" value="ECO:0007669"/>
    <property type="project" value="UniProtKB-UniRule"/>
</dbReference>
<gene>
    <name evidence="5" type="primary">rplD</name>
    <name evidence="7" type="ORF">A2Z86_11120</name>
</gene>
<comment type="function">
    <text evidence="5">Forms part of the polypeptide exit tunnel.</text>
</comment>
<dbReference type="PANTHER" id="PTHR10746:SF6">
    <property type="entry name" value="LARGE RIBOSOMAL SUBUNIT PROTEIN UL4M"/>
    <property type="match status" value="1"/>
</dbReference>
<accession>A0A1F5YHV8</accession>
<evidence type="ECO:0000256" key="1">
    <source>
        <dbReference type="ARBA" id="ARBA00010528"/>
    </source>
</evidence>
<evidence type="ECO:0000256" key="5">
    <source>
        <dbReference type="HAMAP-Rule" id="MF_01328"/>
    </source>
</evidence>
<evidence type="ECO:0000256" key="4">
    <source>
        <dbReference type="ARBA" id="ARBA00035244"/>
    </source>
</evidence>
<comment type="similarity">
    <text evidence="1 5">Belongs to the universal ribosomal protein uL4 family.</text>
</comment>
<feature type="region of interest" description="Disordered" evidence="6">
    <location>
        <begin position="43"/>
        <end position="85"/>
    </location>
</feature>
<keyword evidence="5" id="KW-0694">RNA-binding</keyword>
<protein>
    <recommendedName>
        <fullName evidence="4 5">Large ribosomal subunit protein uL4</fullName>
    </recommendedName>
</protein>
<dbReference type="GO" id="GO:0003735">
    <property type="term" value="F:structural constituent of ribosome"/>
    <property type="evidence" value="ECO:0007669"/>
    <property type="project" value="InterPro"/>
</dbReference>
<proteinExistence type="inferred from homology"/>
<dbReference type="AlphaFoldDB" id="A0A1F5YHV8"/>
<keyword evidence="5" id="KW-0699">rRNA-binding</keyword>
<dbReference type="NCBIfam" id="TIGR03953">
    <property type="entry name" value="rplD_bact"/>
    <property type="match status" value="1"/>
</dbReference>
<keyword evidence="2 5" id="KW-0689">Ribosomal protein</keyword>
<comment type="function">
    <text evidence="5">One of the primary rRNA binding proteins, this protein initially binds near the 5'-end of the 23S rRNA. It is important during the early stages of 50S assembly. It makes multiple contacts with different domains of the 23S rRNA in the assembled 50S subunit and ribosome.</text>
</comment>
<dbReference type="InterPro" id="IPR023574">
    <property type="entry name" value="Ribosomal_uL4_dom_sf"/>
</dbReference>
<dbReference type="InterPro" id="IPR002136">
    <property type="entry name" value="Ribosomal_uL4"/>
</dbReference>
<organism evidence="7 8">
    <name type="scientific">Candidatus Glassbacteria bacterium GWA2_58_10</name>
    <dbReference type="NCBI Taxonomy" id="1817865"/>
    <lineage>
        <taxon>Bacteria</taxon>
        <taxon>Candidatus Glassiibacteriota</taxon>
    </lineage>
</organism>
<comment type="caution">
    <text evidence="7">The sequence shown here is derived from an EMBL/GenBank/DDBJ whole genome shotgun (WGS) entry which is preliminary data.</text>
</comment>
<dbReference type="GO" id="GO:1990904">
    <property type="term" value="C:ribonucleoprotein complex"/>
    <property type="evidence" value="ECO:0007669"/>
    <property type="project" value="UniProtKB-KW"/>
</dbReference>
<dbReference type="GO" id="GO:0019843">
    <property type="term" value="F:rRNA binding"/>
    <property type="evidence" value="ECO:0007669"/>
    <property type="project" value="UniProtKB-UniRule"/>
</dbReference>
<comment type="subunit">
    <text evidence="5">Part of the 50S ribosomal subunit.</text>
</comment>
<evidence type="ECO:0000313" key="8">
    <source>
        <dbReference type="Proteomes" id="UP000176992"/>
    </source>
</evidence>
<dbReference type="PANTHER" id="PTHR10746">
    <property type="entry name" value="50S RIBOSOMAL PROTEIN L4"/>
    <property type="match status" value="1"/>
</dbReference>
<feature type="compositionally biased region" description="Basic residues" evidence="6">
    <location>
        <begin position="63"/>
        <end position="77"/>
    </location>
</feature>
<keyword evidence="3 5" id="KW-0687">Ribonucleoprotein</keyword>
<evidence type="ECO:0000313" key="7">
    <source>
        <dbReference type="EMBL" id="OGF99749.1"/>
    </source>
</evidence>
<evidence type="ECO:0000256" key="2">
    <source>
        <dbReference type="ARBA" id="ARBA00022980"/>
    </source>
</evidence>
<sequence length="222" mass="24121">MKQIAVLKENGEKAGEVSLPESYFGSEVSESAVYYSVKAQLANQRQGDANTKDRSELAYSTRKPWRQKGTGRARAGSRRSPLWRGGGTVFGPKAKHYDVRVPKKVRRAALQSALSSKAAEEGAVVVIEDLQFDAPGTKRIAELLKNAGAAKVRALIMTAGHKPLVWKSVRNIPLVEIRPFGECSAYDVLLAEKLLIEKSAIEQLESKSHGKSVSDSETAAAD</sequence>